<evidence type="ECO:0000259" key="1">
    <source>
        <dbReference type="Pfam" id="PF00501"/>
    </source>
</evidence>
<dbReference type="InterPro" id="IPR045851">
    <property type="entry name" value="AMP-bd_C_sf"/>
</dbReference>
<sequence>MKDTNKLFNEIKDKLTAKGQLFETKQVKNDDGIVFNEYAQFAESLRGFLDFGLLHEEKDWLVYEDERYTYKEVLEKSAQTGNALIAAGIEKGDRVAICMQNNPEYVFAYLGIVGIGAVCVPLNSWWVPTEVIYGLEHSDAKLLFADEKRLKGLESLPNVKKIVTSYTPDDSFMSFNEFIKDHSKVFPEIEINRNDNATIYYTSGSTGKPKGVLSSQKGVIATMFSWACYSAIINGVEQQEDPNAAPLVSSALGILLCVPLFHVTGSHAGLLMSVLVGRKIVIMKKWDAGEALKLIQDEQISDITGVPTQTWELLNHPERNKYNLSSLKTLGGGGGPRPPEHVKLLDKEFEGRPGIGYGLSETNALGTLCNGNEYVNHPATAGRVVPPLTDIRIIDENWNDVEDGGLGEIAIKSLGNMVGYWKNPEATAECTNDDGWFRSGDLGKFDGPFLYIVDRVKDMVIRGGENIACPEVESAIYQHPDVLEACVFGIPDERLGELLCTAIYLRNESNATEDSISEFLSSKLAAFKIPAVIEFVSEPLPKLASGKFDKPTLRKIYTIN</sequence>
<evidence type="ECO:0000313" key="3">
    <source>
        <dbReference type="EMBL" id="RZO19592.1"/>
    </source>
</evidence>
<dbReference type="AlphaFoldDB" id="A0A520MED9"/>
<dbReference type="EMBL" id="SHBI01000033">
    <property type="protein sequence ID" value="RZO19592.1"/>
    <property type="molecule type" value="Genomic_DNA"/>
</dbReference>
<name>A0A520MED9_9GAMM</name>
<dbReference type="Pfam" id="PF00501">
    <property type="entry name" value="AMP-binding"/>
    <property type="match status" value="1"/>
</dbReference>
<dbReference type="Gene3D" id="3.30.300.30">
    <property type="match status" value="1"/>
</dbReference>
<feature type="domain" description="AMP-dependent synthetase/ligase" evidence="1">
    <location>
        <begin position="56"/>
        <end position="421"/>
    </location>
</feature>
<dbReference type="GO" id="GO:0016405">
    <property type="term" value="F:CoA-ligase activity"/>
    <property type="evidence" value="ECO:0007669"/>
    <property type="project" value="TreeGrafter"/>
</dbReference>
<proteinExistence type="predicted"/>
<dbReference type="InterPro" id="IPR000873">
    <property type="entry name" value="AMP-dep_synth/lig_dom"/>
</dbReference>
<dbReference type="PANTHER" id="PTHR24096">
    <property type="entry name" value="LONG-CHAIN-FATTY-ACID--COA LIGASE"/>
    <property type="match status" value="1"/>
</dbReference>
<gene>
    <name evidence="3" type="ORF">EVA96_03655</name>
</gene>
<organism evidence="3 4">
    <name type="scientific">SAR86 cluster bacterium</name>
    <dbReference type="NCBI Taxonomy" id="2030880"/>
    <lineage>
        <taxon>Bacteria</taxon>
        <taxon>Pseudomonadati</taxon>
        <taxon>Pseudomonadota</taxon>
        <taxon>Gammaproteobacteria</taxon>
        <taxon>SAR86 cluster</taxon>
    </lineage>
</organism>
<comment type="caution">
    <text evidence="3">The sequence shown here is derived from an EMBL/GenBank/DDBJ whole genome shotgun (WGS) entry which is preliminary data.</text>
</comment>
<accession>A0A520MED9</accession>
<dbReference type="InterPro" id="IPR020845">
    <property type="entry name" value="AMP-binding_CS"/>
</dbReference>
<dbReference type="Pfam" id="PF13193">
    <property type="entry name" value="AMP-binding_C"/>
    <property type="match status" value="1"/>
</dbReference>
<reference evidence="3 4" key="1">
    <citation type="submission" date="2019-02" db="EMBL/GenBank/DDBJ databases">
        <title>Prokaryotic population dynamics and viral predation in marine succession experiment using metagenomics: the confinement effect.</title>
        <authorList>
            <person name="Haro-Moreno J.M."/>
            <person name="Rodriguez-Valera F."/>
            <person name="Lopez-Perez M."/>
        </authorList>
    </citation>
    <scope>NUCLEOTIDE SEQUENCE [LARGE SCALE GENOMIC DNA]</scope>
    <source>
        <strain evidence="3">MED-G163</strain>
    </source>
</reference>
<dbReference type="InterPro" id="IPR025110">
    <property type="entry name" value="AMP-bd_C"/>
</dbReference>
<dbReference type="Gene3D" id="3.40.50.980">
    <property type="match status" value="2"/>
</dbReference>
<evidence type="ECO:0000259" key="2">
    <source>
        <dbReference type="Pfam" id="PF13193"/>
    </source>
</evidence>
<dbReference type="GO" id="GO:0019748">
    <property type="term" value="P:secondary metabolic process"/>
    <property type="evidence" value="ECO:0007669"/>
    <property type="project" value="TreeGrafter"/>
</dbReference>
<dbReference type="Proteomes" id="UP000315782">
    <property type="component" value="Unassembled WGS sequence"/>
</dbReference>
<protein>
    <submittedName>
        <fullName evidence="3">AMP-binding protein</fullName>
    </submittedName>
</protein>
<dbReference type="SUPFAM" id="SSF56801">
    <property type="entry name" value="Acetyl-CoA synthetase-like"/>
    <property type="match status" value="1"/>
</dbReference>
<evidence type="ECO:0000313" key="4">
    <source>
        <dbReference type="Proteomes" id="UP000315782"/>
    </source>
</evidence>
<feature type="domain" description="AMP-binding enzyme C-terminal" evidence="2">
    <location>
        <begin position="471"/>
        <end position="547"/>
    </location>
</feature>
<dbReference type="Gene3D" id="2.30.38.10">
    <property type="entry name" value="Luciferase, Domain 3"/>
    <property type="match status" value="1"/>
</dbReference>
<dbReference type="PROSITE" id="PS00455">
    <property type="entry name" value="AMP_BINDING"/>
    <property type="match status" value="1"/>
</dbReference>
<dbReference type="PANTHER" id="PTHR24096:SF393">
    <property type="entry name" value="LIGASE, PUTATIVE-RELATED"/>
    <property type="match status" value="1"/>
</dbReference>